<dbReference type="Gene3D" id="1.10.443.10">
    <property type="entry name" value="Intergrase catalytic core"/>
    <property type="match status" value="1"/>
</dbReference>
<dbReference type="OrthoDB" id="9805859at2"/>
<dbReference type="AlphaFoldDB" id="A0A1C4XD87"/>
<dbReference type="PANTHER" id="PTHR30349">
    <property type="entry name" value="PHAGE INTEGRASE-RELATED"/>
    <property type="match status" value="1"/>
</dbReference>
<feature type="domain" description="Tyr recombinase" evidence="5">
    <location>
        <begin position="177"/>
        <end position="385"/>
    </location>
</feature>
<dbReference type="InterPro" id="IPR013762">
    <property type="entry name" value="Integrase-like_cat_sf"/>
</dbReference>
<dbReference type="PROSITE" id="PS51900">
    <property type="entry name" value="CB"/>
    <property type="match status" value="1"/>
</dbReference>
<protein>
    <submittedName>
        <fullName evidence="7">Site-specific recombinase XerD</fullName>
    </submittedName>
</protein>
<feature type="domain" description="Core-binding (CB)" evidence="6">
    <location>
        <begin position="66"/>
        <end position="156"/>
    </location>
</feature>
<organism evidence="7 8">
    <name type="scientific">Micromonospora mirobrigensis</name>
    <dbReference type="NCBI Taxonomy" id="262898"/>
    <lineage>
        <taxon>Bacteria</taxon>
        <taxon>Bacillati</taxon>
        <taxon>Actinomycetota</taxon>
        <taxon>Actinomycetes</taxon>
        <taxon>Micromonosporales</taxon>
        <taxon>Micromonosporaceae</taxon>
        <taxon>Micromonospora</taxon>
    </lineage>
</organism>
<dbReference type="Pfam" id="PF00589">
    <property type="entry name" value="Phage_integrase"/>
    <property type="match status" value="1"/>
</dbReference>
<accession>A0A1C4XD87</accession>
<evidence type="ECO:0000256" key="4">
    <source>
        <dbReference type="PROSITE-ProRule" id="PRU01248"/>
    </source>
</evidence>
<keyword evidence="3" id="KW-0233">DNA recombination</keyword>
<comment type="similarity">
    <text evidence="1">Belongs to the 'phage' integrase family.</text>
</comment>
<keyword evidence="8" id="KW-1185">Reference proteome</keyword>
<evidence type="ECO:0000256" key="1">
    <source>
        <dbReference type="ARBA" id="ARBA00008857"/>
    </source>
</evidence>
<gene>
    <name evidence="7" type="ORF">GA0070564_1039</name>
</gene>
<dbReference type="PANTHER" id="PTHR30349:SF41">
    <property type="entry name" value="INTEGRASE_RECOMBINASE PROTEIN MJ0367-RELATED"/>
    <property type="match status" value="1"/>
</dbReference>
<evidence type="ECO:0000256" key="3">
    <source>
        <dbReference type="ARBA" id="ARBA00023172"/>
    </source>
</evidence>
<dbReference type="GO" id="GO:0015074">
    <property type="term" value="P:DNA integration"/>
    <property type="evidence" value="ECO:0007669"/>
    <property type="project" value="InterPro"/>
</dbReference>
<dbReference type="Proteomes" id="UP000199504">
    <property type="component" value="Unassembled WGS sequence"/>
</dbReference>
<dbReference type="InterPro" id="IPR010998">
    <property type="entry name" value="Integrase_recombinase_N"/>
</dbReference>
<dbReference type="PROSITE" id="PS51898">
    <property type="entry name" value="TYR_RECOMBINASE"/>
    <property type="match status" value="1"/>
</dbReference>
<dbReference type="InterPro" id="IPR011010">
    <property type="entry name" value="DNA_brk_join_enz"/>
</dbReference>
<dbReference type="GO" id="GO:0006310">
    <property type="term" value="P:DNA recombination"/>
    <property type="evidence" value="ECO:0007669"/>
    <property type="project" value="UniProtKB-KW"/>
</dbReference>
<dbReference type="Gene3D" id="1.10.150.130">
    <property type="match status" value="1"/>
</dbReference>
<proteinExistence type="inferred from homology"/>
<dbReference type="SUPFAM" id="SSF56349">
    <property type="entry name" value="DNA breaking-rejoining enzymes"/>
    <property type="match status" value="1"/>
</dbReference>
<dbReference type="GO" id="GO:0003677">
    <property type="term" value="F:DNA binding"/>
    <property type="evidence" value="ECO:0007669"/>
    <property type="project" value="UniProtKB-UniRule"/>
</dbReference>
<keyword evidence="2 4" id="KW-0238">DNA-binding</keyword>
<sequence length="403" mass="44563">MNTCIKKVVLKSGEIRWRFVMRLGRDAADKPIQKTYTFPTKKAAEAEWARLKSQKATGVLVLPSALTLATYLESWLGGKRNLRVGTRNTYANYLKPFTERLGNVPVQKLTKTQVDETVDWMLSSGRRIRHTNNPGLTATSVNRALTVLSQALDSAVKQGLTPRNVVTLVERPTCTPKQTDTWTAQEAAAFLNHVSGHRLYPVWLLTLCGLRRGEVLGMRWAGVDLKGTRAREHGFPAGTPTITVEETRVSVNGVIHAEQPKSERGRRTLPLDQEMVSALSALQKLQRQERKAAGPAYEDHGLVCVDELGRPYPPDGHSKRFKRLAKAAGLPVIRLHDARHTCGTLMHLRGVPTAVISAWLGHSSAAFTMKTYIHSQADSLAQAGLTLRSAVRVKKRLPVAAVR</sequence>
<reference evidence="8" key="1">
    <citation type="submission" date="2016-06" db="EMBL/GenBank/DDBJ databases">
        <authorList>
            <person name="Varghese N."/>
            <person name="Submissions Spin"/>
        </authorList>
    </citation>
    <scope>NUCLEOTIDE SEQUENCE [LARGE SCALE GENOMIC DNA]</scope>
    <source>
        <strain evidence="8">DSM 44830</strain>
    </source>
</reference>
<dbReference type="InterPro" id="IPR002104">
    <property type="entry name" value="Integrase_catalytic"/>
</dbReference>
<dbReference type="CDD" id="cd01189">
    <property type="entry name" value="INT_ICEBs1_C_like"/>
    <property type="match status" value="1"/>
</dbReference>
<evidence type="ECO:0000259" key="5">
    <source>
        <dbReference type="PROSITE" id="PS51898"/>
    </source>
</evidence>
<dbReference type="InterPro" id="IPR044068">
    <property type="entry name" value="CB"/>
</dbReference>
<evidence type="ECO:0000259" key="6">
    <source>
        <dbReference type="PROSITE" id="PS51900"/>
    </source>
</evidence>
<evidence type="ECO:0000313" key="7">
    <source>
        <dbReference type="EMBL" id="SCF06415.1"/>
    </source>
</evidence>
<dbReference type="InterPro" id="IPR050090">
    <property type="entry name" value="Tyrosine_recombinase_XerCD"/>
</dbReference>
<dbReference type="EMBL" id="FMCX01000003">
    <property type="protein sequence ID" value="SCF06415.1"/>
    <property type="molecule type" value="Genomic_DNA"/>
</dbReference>
<evidence type="ECO:0000313" key="8">
    <source>
        <dbReference type="Proteomes" id="UP000199504"/>
    </source>
</evidence>
<name>A0A1C4XD87_9ACTN</name>
<dbReference type="RefSeq" id="WP_141714752.1">
    <property type="nucleotide sequence ID" value="NZ_FMCX01000003.1"/>
</dbReference>
<evidence type="ECO:0000256" key="2">
    <source>
        <dbReference type="ARBA" id="ARBA00023125"/>
    </source>
</evidence>